<organism evidence="3 4">
    <name type="scientific">Pegethrix bostrychoides GSE-TBD4-15B</name>
    <dbReference type="NCBI Taxonomy" id="2839662"/>
    <lineage>
        <taxon>Bacteria</taxon>
        <taxon>Bacillati</taxon>
        <taxon>Cyanobacteriota</taxon>
        <taxon>Cyanophyceae</taxon>
        <taxon>Oculatellales</taxon>
        <taxon>Oculatellaceae</taxon>
        <taxon>Pegethrix</taxon>
    </lineage>
</organism>
<evidence type="ECO:0000313" key="4">
    <source>
        <dbReference type="Proteomes" id="UP000707356"/>
    </source>
</evidence>
<dbReference type="AlphaFoldDB" id="A0A951PFG3"/>
<comment type="caution">
    <text evidence="3">The sequence shown here is derived from an EMBL/GenBank/DDBJ whole genome shotgun (WGS) entry which is preliminary data.</text>
</comment>
<evidence type="ECO:0000313" key="3">
    <source>
        <dbReference type="EMBL" id="MBW4468235.1"/>
    </source>
</evidence>
<dbReference type="Gene3D" id="1.25.10.10">
    <property type="entry name" value="Leucine-rich Repeat Variant"/>
    <property type="match status" value="1"/>
</dbReference>
<keyword evidence="1" id="KW-0042">Antenna complex</keyword>
<sequence length="309" mass="33476">MPKSRKLEALQIRLNQIREQPDTEAAATGLREILESHQAIAIAQAARIIRDAHLQSLLPALRSSFERLLHNPVAADPNCLGKQAIIDALYRLDYPDFEPFLVGIRHRQLEPAWGGQVDTAAGLRAVSALGLVRVNYSEVLSELADLLADPELDARIGAVRACGYSEHPAAVPLLRLKAQLGDEAAVLGECFAALLRLAPESSLGLVGRALSQSSREISEAAALALGESRLLAALPILQQWWRSSQDRDLRQTGLLAIAMLRQAEATDFLLSLVAQATLPDMQAAVAALGIYTEDRELAAKIQALLDERA</sequence>
<dbReference type="SUPFAM" id="SSF48371">
    <property type="entry name" value="ARM repeat"/>
    <property type="match status" value="1"/>
</dbReference>
<protein>
    <recommendedName>
        <fullName evidence="5">HEAT repeat domain-containing protein</fullName>
    </recommendedName>
</protein>
<dbReference type="GO" id="GO:0030089">
    <property type="term" value="C:phycobilisome"/>
    <property type="evidence" value="ECO:0007669"/>
    <property type="project" value="UniProtKB-KW"/>
</dbReference>
<dbReference type="InterPro" id="IPR016024">
    <property type="entry name" value="ARM-type_fold"/>
</dbReference>
<name>A0A951PFG3_9CYAN</name>
<dbReference type="EMBL" id="JAHHHV010000086">
    <property type="protein sequence ID" value="MBW4468235.1"/>
    <property type="molecule type" value="Genomic_DNA"/>
</dbReference>
<dbReference type="Proteomes" id="UP000707356">
    <property type="component" value="Unassembled WGS sequence"/>
</dbReference>
<evidence type="ECO:0000256" key="2">
    <source>
        <dbReference type="ARBA" id="ARBA00022738"/>
    </source>
</evidence>
<reference evidence="3" key="1">
    <citation type="submission" date="2021-05" db="EMBL/GenBank/DDBJ databases">
        <authorList>
            <person name="Pietrasiak N."/>
            <person name="Ward R."/>
            <person name="Stajich J.E."/>
            <person name="Kurbessoian T."/>
        </authorList>
    </citation>
    <scope>NUCLEOTIDE SEQUENCE</scope>
    <source>
        <strain evidence="3">GSE-TBD4-15B</strain>
    </source>
</reference>
<reference evidence="3" key="2">
    <citation type="journal article" date="2022" name="Microbiol. Resour. Announc.">
        <title>Metagenome Sequencing to Explore Phylogenomics of Terrestrial Cyanobacteria.</title>
        <authorList>
            <person name="Ward R.D."/>
            <person name="Stajich J.E."/>
            <person name="Johansen J.R."/>
            <person name="Huntemann M."/>
            <person name="Clum A."/>
            <person name="Foster B."/>
            <person name="Foster B."/>
            <person name="Roux S."/>
            <person name="Palaniappan K."/>
            <person name="Varghese N."/>
            <person name="Mukherjee S."/>
            <person name="Reddy T.B.K."/>
            <person name="Daum C."/>
            <person name="Copeland A."/>
            <person name="Chen I.A."/>
            <person name="Ivanova N.N."/>
            <person name="Kyrpides N.C."/>
            <person name="Shapiro N."/>
            <person name="Eloe-Fadrosh E.A."/>
            <person name="Pietrasiak N."/>
        </authorList>
    </citation>
    <scope>NUCLEOTIDE SEQUENCE</scope>
    <source>
        <strain evidence="3">GSE-TBD4-15B</strain>
    </source>
</reference>
<evidence type="ECO:0008006" key="5">
    <source>
        <dbReference type="Google" id="ProtNLM"/>
    </source>
</evidence>
<proteinExistence type="predicted"/>
<keyword evidence="2" id="KW-0605">Phycobilisome</keyword>
<gene>
    <name evidence="3" type="ORF">KME07_22640</name>
</gene>
<accession>A0A951PFG3</accession>
<dbReference type="InterPro" id="IPR011989">
    <property type="entry name" value="ARM-like"/>
</dbReference>
<evidence type="ECO:0000256" key="1">
    <source>
        <dbReference type="ARBA" id="ARBA00022549"/>
    </source>
</evidence>